<dbReference type="InterPro" id="IPR035906">
    <property type="entry name" value="MetI-like_sf"/>
</dbReference>
<name>H3NKP3_9LACT</name>
<dbReference type="Pfam" id="PF00528">
    <property type="entry name" value="BPD_transp_1"/>
    <property type="match status" value="1"/>
</dbReference>
<evidence type="ECO:0000313" key="10">
    <source>
        <dbReference type="Proteomes" id="UP000006190"/>
    </source>
</evidence>
<sequence length="272" mass="30683">MIVNKKEQRIITFLLIFLMIITAFPVLFSIIVSFGEATELVKGNYIPNGISFHNYQDVFNKIPLMSYIVNSLIVSLSTMVLQIVISLLAAYFFVFIDFKHKNILFIIFMMTMMVPVEVLIVRNFQTIRSMGLLNSYSGLILPNIATTFGIFLLRQNMMQVPYELKEAADISGVSDFYFLRKVVTPMVKNSIFTLGIYSFLSSWNAYLWPLVSTTKSNMWTAQLGLRSLKAADILTNYGMISAASLIVAIPTLIMIFVGQGRLEEGLSKGSIK</sequence>
<feature type="transmembrane region" description="Helical" evidence="7">
    <location>
        <begin position="190"/>
        <end position="208"/>
    </location>
</feature>
<feature type="domain" description="ABC transmembrane type-1" evidence="8">
    <location>
        <begin position="68"/>
        <end position="258"/>
    </location>
</feature>
<proteinExistence type="inferred from homology"/>
<evidence type="ECO:0000256" key="5">
    <source>
        <dbReference type="ARBA" id="ARBA00022989"/>
    </source>
</evidence>
<keyword evidence="5 7" id="KW-1133">Transmembrane helix</keyword>
<keyword evidence="10" id="KW-1185">Reference proteome</keyword>
<comment type="subcellular location">
    <subcellularLocation>
        <location evidence="1 7">Cell membrane</location>
        <topology evidence="1 7">Multi-pass membrane protein</topology>
    </subcellularLocation>
</comment>
<gene>
    <name evidence="9" type="ORF">HMPREF9708_01432</name>
</gene>
<dbReference type="eggNOG" id="COG0395">
    <property type="taxonomic scope" value="Bacteria"/>
</dbReference>
<evidence type="ECO:0000256" key="2">
    <source>
        <dbReference type="ARBA" id="ARBA00022448"/>
    </source>
</evidence>
<dbReference type="GO" id="GO:0005886">
    <property type="term" value="C:plasma membrane"/>
    <property type="evidence" value="ECO:0007669"/>
    <property type="project" value="UniProtKB-SubCell"/>
</dbReference>
<accession>H3NKP3</accession>
<feature type="transmembrane region" description="Helical" evidence="7">
    <location>
        <begin position="237"/>
        <end position="258"/>
    </location>
</feature>
<dbReference type="PROSITE" id="PS50928">
    <property type="entry name" value="ABC_TM1"/>
    <property type="match status" value="1"/>
</dbReference>
<keyword evidence="2 7" id="KW-0813">Transport</keyword>
<feature type="transmembrane region" description="Helical" evidence="7">
    <location>
        <begin position="103"/>
        <end position="121"/>
    </location>
</feature>
<keyword evidence="6 7" id="KW-0472">Membrane</keyword>
<evidence type="ECO:0000256" key="3">
    <source>
        <dbReference type="ARBA" id="ARBA00022475"/>
    </source>
</evidence>
<feature type="transmembrane region" description="Helical" evidence="7">
    <location>
        <begin position="133"/>
        <end position="153"/>
    </location>
</feature>
<dbReference type="EMBL" id="AGEG01000016">
    <property type="protein sequence ID" value="EHR36171.1"/>
    <property type="molecule type" value="Genomic_DNA"/>
</dbReference>
<protein>
    <recommendedName>
        <fullName evidence="8">ABC transmembrane type-1 domain-containing protein</fullName>
    </recommendedName>
</protein>
<dbReference type="AlphaFoldDB" id="H3NKP3"/>
<dbReference type="PANTHER" id="PTHR43744">
    <property type="entry name" value="ABC TRANSPORTER PERMEASE PROTEIN MG189-RELATED-RELATED"/>
    <property type="match status" value="1"/>
</dbReference>
<dbReference type="Gene3D" id="1.10.3720.10">
    <property type="entry name" value="MetI-like"/>
    <property type="match status" value="1"/>
</dbReference>
<feature type="transmembrane region" description="Helical" evidence="7">
    <location>
        <begin position="12"/>
        <end position="34"/>
    </location>
</feature>
<organism evidence="9 10">
    <name type="scientific">Facklamia languida CCUG 37842</name>
    <dbReference type="NCBI Taxonomy" id="883113"/>
    <lineage>
        <taxon>Bacteria</taxon>
        <taxon>Bacillati</taxon>
        <taxon>Bacillota</taxon>
        <taxon>Bacilli</taxon>
        <taxon>Lactobacillales</taxon>
        <taxon>Aerococcaceae</taxon>
        <taxon>Facklamia</taxon>
    </lineage>
</organism>
<evidence type="ECO:0000313" key="9">
    <source>
        <dbReference type="EMBL" id="EHR36171.1"/>
    </source>
</evidence>
<feature type="transmembrane region" description="Helical" evidence="7">
    <location>
        <begin position="67"/>
        <end position="96"/>
    </location>
</feature>
<evidence type="ECO:0000259" key="8">
    <source>
        <dbReference type="PROSITE" id="PS50928"/>
    </source>
</evidence>
<comment type="caution">
    <text evidence="9">The sequence shown here is derived from an EMBL/GenBank/DDBJ whole genome shotgun (WGS) entry which is preliminary data.</text>
</comment>
<dbReference type="STRING" id="883113.HMPREF9708_01432"/>
<reference evidence="9 10" key="1">
    <citation type="submission" date="2012-01" db="EMBL/GenBank/DDBJ databases">
        <title>The Genome Sequence of Facklamia languida CCUG 37842.</title>
        <authorList>
            <consortium name="The Broad Institute Genome Sequencing Platform"/>
            <person name="Earl A."/>
            <person name="Ward D."/>
            <person name="Feldgarden M."/>
            <person name="Gevers D."/>
            <person name="Huys G."/>
            <person name="Young S.K."/>
            <person name="Zeng Q."/>
            <person name="Gargeya S."/>
            <person name="Fitzgerald M."/>
            <person name="Haas B."/>
            <person name="Abouelleil A."/>
            <person name="Alvarado L."/>
            <person name="Arachchi H.M."/>
            <person name="Berlin A."/>
            <person name="Chapman S.B."/>
            <person name="Gearin G."/>
            <person name="Goldberg J."/>
            <person name="Griggs A."/>
            <person name="Gujja S."/>
            <person name="Hansen M."/>
            <person name="Heiman D."/>
            <person name="Howarth C."/>
            <person name="Larimer J."/>
            <person name="Lui A."/>
            <person name="MacDonald P.J.P."/>
            <person name="McCowen C."/>
            <person name="Montmayeur A."/>
            <person name="Murphy C."/>
            <person name="Neiman D."/>
            <person name="Pearson M."/>
            <person name="Priest M."/>
            <person name="Roberts A."/>
            <person name="Saif S."/>
            <person name="Shea T."/>
            <person name="Sisk P."/>
            <person name="Stolte C."/>
            <person name="Sykes S."/>
            <person name="Wortman J."/>
            <person name="Nusbaum C."/>
            <person name="Birren B."/>
        </authorList>
    </citation>
    <scope>NUCLEOTIDE SEQUENCE [LARGE SCALE GENOMIC DNA]</scope>
    <source>
        <strain evidence="9 10">CCUG 37842</strain>
    </source>
</reference>
<dbReference type="CDD" id="cd06261">
    <property type="entry name" value="TM_PBP2"/>
    <property type="match status" value="1"/>
</dbReference>
<evidence type="ECO:0000256" key="4">
    <source>
        <dbReference type="ARBA" id="ARBA00022692"/>
    </source>
</evidence>
<dbReference type="HOGENOM" id="CLU_016047_1_1_9"/>
<dbReference type="PANTHER" id="PTHR43744:SF8">
    <property type="entry name" value="SN-GLYCEROL-3-PHOSPHATE TRANSPORT SYSTEM PERMEASE PROTEIN UGPE"/>
    <property type="match status" value="1"/>
</dbReference>
<dbReference type="InterPro" id="IPR000515">
    <property type="entry name" value="MetI-like"/>
</dbReference>
<dbReference type="PATRIC" id="fig|883113.3.peg.1430"/>
<comment type="similarity">
    <text evidence="7">Belongs to the binding-protein-dependent transport system permease family.</text>
</comment>
<evidence type="ECO:0000256" key="7">
    <source>
        <dbReference type="RuleBase" id="RU363032"/>
    </source>
</evidence>
<dbReference type="GO" id="GO:0055085">
    <property type="term" value="P:transmembrane transport"/>
    <property type="evidence" value="ECO:0007669"/>
    <property type="project" value="InterPro"/>
</dbReference>
<dbReference type="SUPFAM" id="SSF161098">
    <property type="entry name" value="MetI-like"/>
    <property type="match status" value="1"/>
</dbReference>
<dbReference type="RefSeq" id="WP_006309644.1">
    <property type="nucleotide sequence ID" value="NZ_JH601133.1"/>
</dbReference>
<evidence type="ECO:0000256" key="1">
    <source>
        <dbReference type="ARBA" id="ARBA00004651"/>
    </source>
</evidence>
<keyword evidence="4 7" id="KW-0812">Transmembrane</keyword>
<dbReference type="Proteomes" id="UP000006190">
    <property type="component" value="Unassembled WGS sequence"/>
</dbReference>
<keyword evidence="3" id="KW-1003">Cell membrane</keyword>
<evidence type="ECO:0000256" key="6">
    <source>
        <dbReference type="ARBA" id="ARBA00023136"/>
    </source>
</evidence>